<protein>
    <submittedName>
        <fullName evidence="9">Lipopolysaccharide biosynthesis protein</fullName>
    </submittedName>
</protein>
<dbReference type="InterPro" id="IPR032807">
    <property type="entry name" value="GNVR"/>
</dbReference>
<feature type="domain" description="Tyrosine-protein kinase G-rich" evidence="8">
    <location>
        <begin position="298"/>
        <end position="371"/>
    </location>
</feature>
<evidence type="ECO:0000256" key="4">
    <source>
        <dbReference type="ARBA" id="ARBA00022989"/>
    </source>
</evidence>
<gene>
    <name evidence="9" type="ordered locus">Rmar_2625</name>
</gene>
<keyword evidence="5 6" id="KW-0472">Membrane</keyword>
<dbReference type="EMBL" id="CP001807">
    <property type="protein sequence ID" value="ACY49497.1"/>
    <property type="molecule type" value="Genomic_DNA"/>
</dbReference>
<keyword evidence="10" id="KW-1185">Reference proteome</keyword>
<evidence type="ECO:0000256" key="6">
    <source>
        <dbReference type="SAM" id="Phobius"/>
    </source>
</evidence>
<keyword evidence="3 6" id="KW-0812">Transmembrane</keyword>
<dbReference type="GO" id="GO:0004713">
    <property type="term" value="F:protein tyrosine kinase activity"/>
    <property type="evidence" value="ECO:0007669"/>
    <property type="project" value="TreeGrafter"/>
</dbReference>
<dbReference type="InterPro" id="IPR003856">
    <property type="entry name" value="LPS_length_determ_N"/>
</dbReference>
<dbReference type="PANTHER" id="PTHR32309:SF13">
    <property type="entry name" value="FERRIC ENTEROBACTIN TRANSPORT PROTEIN FEPE"/>
    <property type="match status" value="1"/>
</dbReference>
<dbReference type="PANTHER" id="PTHR32309">
    <property type="entry name" value="TYROSINE-PROTEIN KINASE"/>
    <property type="match status" value="1"/>
</dbReference>
<sequence length="403" mass="45836">MTTRPTTDAQQERAWDALRRLYRARRLIAGVTAVAALGAVIFSLLLPNWYRATARVLPPASGGLSPLASQLLGNLPGVLGGVLGGSNTAGYERYLSILSSRTMYERLVDRFNLVSVYGLEDEEHPQEAAIEELSDNVSFDVDPDFEYLEISVLDRDPQRAAEMANFMVEELNRINADLMTQSARRYRQYVERRYHEALARLDSVLDAQEAFHKRYGLFDLEAQARGFLEYVATLRAEALQTEMQYEALRAQFGDDNPQVRVLADMKATAERRYREALEGQERLLPVPQQEIPSALRQYFDLERERLLQTRILEVLAPLYEQARFEEERRVEAVQVVDPAVPPVKKAWPRRSLIVLGITLAAFALSVLFVLAHGWWQEQRELLDRHVLQHPSVAASQVPSGETK</sequence>
<feature type="domain" description="Polysaccharide chain length determinant N-terminal" evidence="7">
    <location>
        <begin position="18"/>
        <end position="109"/>
    </location>
</feature>
<evidence type="ECO:0000256" key="5">
    <source>
        <dbReference type="ARBA" id="ARBA00023136"/>
    </source>
</evidence>
<evidence type="ECO:0000313" key="10">
    <source>
        <dbReference type="Proteomes" id="UP000002221"/>
    </source>
</evidence>
<keyword evidence="2" id="KW-1003">Cell membrane</keyword>
<dbReference type="Pfam" id="PF02706">
    <property type="entry name" value="Wzz"/>
    <property type="match status" value="1"/>
</dbReference>
<evidence type="ECO:0000313" key="9">
    <source>
        <dbReference type="EMBL" id="ACY49497.1"/>
    </source>
</evidence>
<dbReference type="InterPro" id="IPR050445">
    <property type="entry name" value="Bact_polysacc_biosynth/exp"/>
</dbReference>
<dbReference type="SUPFAM" id="SSF160355">
    <property type="entry name" value="Bacterial polysaccharide co-polymerase-like"/>
    <property type="match status" value="1"/>
</dbReference>
<proteinExistence type="predicted"/>
<dbReference type="KEGG" id="rmr:Rmar_2625"/>
<keyword evidence="4 6" id="KW-1133">Transmembrane helix</keyword>
<feature type="transmembrane region" description="Helical" evidence="6">
    <location>
        <begin position="27"/>
        <end position="50"/>
    </location>
</feature>
<evidence type="ECO:0000256" key="1">
    <source>
        <dbReference type="ARBA" id="ARBA00004651"/>
    </source>
</evidence>
<dbReference type="HOGENOM" id="CLU_051175_1_0_10"/>
<evidence type="ECO:0000259" key="8">
    <source>
        <dbReference type="Pfam" id="PF13807"/>
    </source>
</evidence>
<feature type="transmembrane region" description="Helical" evidence="6">
    <location>
        <begin position="352"/>
        <end position="375"/>
    </location>
</feature>
<dbReference type="STRING" id="518766.Rmar_2625"/>
<name>D0MG08_RHOM4</name>
<organism evidence="9 10">
    <name type="scientific">Rhodothermus marinus (strain ATCC 43812 / DSM 4252 / R-10)</name>
    <name type="common">Rhodothermus obamensis</name>
    <dbReference type="NCBI Taxonomy" id="518766"/>
    <lineage>
        <taxon>Bacteria</taxon>
        <taxon>Pseudomonadati</taxon>
        <taxon>Rhodothermota</taxon>
        <taxon>Rhodothermia</taxon>
        <taxon>Rhodothermales</taxon>
        <taxon>Rhodothermaceae</taxon>
        <taxon>Rhodothermus</taxon>
    </lineage>
</organism>
<dbReference type="AlphaFoldDB" id="D0MG08"/>
<evidence type="ECO:0000256" key="2">
    <source>
        <dbReference type="ARBA" id="ARBA00022475"/>
    </source>
</evidence>
<reference evidence="9 10" key="1">
    <citation type="journal article" date="2009" name="Stand. Genomic Sci.">
        <title>Complete genome sequence of Rhodothermus marinus type strain (R-10).</title>
        <authorList>
            <person name="Nolan M."/>
            <person name="Tindall B.J."/>
            <person name="Pomrenke H."/>
            <person name="Lapidus A."/>
            <person name="Copeland A."/>
            <person name="Glavina Del Rio T."/>
            <person name="Lucas S."/>
            <person name="Chen F."/>
            <person name="Tice H."/>
            <person name="Cheng J.F."/>
            <person name="Saunders E."/>
            <person name="Han C."/>
            <person name="Bruce D."/>
            <person name="Goodwin L."/>
            <person name="Chain P."/>
            <person name="Pitluck S."/>
            <person name="Ovchinikova G."/>
            <person name="Pati A."/>
            <person name="Ivanova N."/>
            <person name="Mavromatis K."/>
            <person name="Chen A."/>
            <person name="Palaniappan K."/>
            <person name="Land M."/>
            <person name="Hauser L."/>
            <person name="Chang Y.J."/>
            <person name="Jeffries C.D."/>
            <person name="Brettin T."/>
            <person name="Goker M."/>
            <person name="Bristow J."/>
            <person name="Eisen J.A."/>
            <person name="Markowitz V."/>
            <person name="Hugenholtz P."/>
            <person name="Kyrpides N.C."/>
            <person name="Klenk H.P."/>
            <person name="Detter J.C."/>
        </authorList>
    </citation>
    <scope>NUCLEOTIDE SEQUENCE [LARGE SCALE GENOMIC DNA]</scope>
    <source>
        <strain evidence="10">ATCC 43812 / DSM 4252 / R-10</strain>
    </source>
</reference>
<comment type="subcellular location">
    <subcellularLocation>
        <location evidence="1">Cell membrane</location>
        <topology evidence="1">Multi-pass membrane protein</topology>
    </subcellularLocation>
</comment>
<dbReference type="GO" id="GO:0005886">
    <property type="term" value="C:plasma membrane"/>
    <property type="evidence" value="ECO:0007669"/>
    <property type="project" value="UniProtKB-SubCell"/>
</dbReference>
<dbReference type="RefSeq" id="WP_012845107.1">
    <property type="nucleotide sequence ID" value="NC_013501.1"/>
</dbReference>
<dbReference type="Pfam" id="PF13807">
    <property type="entry name" value="GNVR"/>
    <property type="match status" value="1"/>
</dbReference>
<dbReference type="Proteomes" id="UP000002221">
    <property type="component" value="Chromosome"/>
</dbReference>
<dbReference type="OrthoDB" id="1524741at2"/>
<dbReference type="eggNOG" id="COG3206">
    <property type="taxonomic scope" value="Bacteria"/>
</dbReference>
<evidence type="ECO:0000256" key="3">
    <source>
        <dbReference type="ARBA" id="ARBA00022692"/>
    </source>
</evidence>
<accession>D0MG08</accession>
<evidence type="ECO:0000259" key="7">
    <source>
        <dbReference type="Pfam" id="PF02706"/>
    </source>
</evidence>